<dbReference type="PRINTS" id="PR00838">
    <property type="entry name" value="V5ALLERGEN"/>
</dbReference>
<name>A0AAD8A7Y6_DIPPU</name>
<organism evidence="2 3">
    <name type="scientific">Diploptera punctata</name>
    <name type="common">Pacific beetle cockroach</name>
    <dbReference type="NCBI Taxonomy" id="6984"/>
    <lineage>
        <taxon>Eukaryota</taxon>
        <taxon>Metazoa</taxon>
        <taxon>Ecdysozoa</taxon>
        <taxon>Arthropoda</taxon>
        <taxon>Hexapoda</taxon>
        <taxon>Insecta</taxon>
        <taxon>Pterygota</taxon>
        <taxon>Neoptera</taxon>
        <taxon>Polyneoptera</taxon>
        <taxon>Dictyoptera</taxon>
        <taxon>Blattodea</taxon>
        <taxon>Blaberoidea</taxon>
        <taxon>Blaberidae</taxon>
        <taxon>Diplopterinae</taxon>
        <taxon>Diploptera</taxon>
    </lineage>
</organism>
<dbReference type="SMART" id="SM00198">
    <property type="entry name" value="SCP"/>
    <property type="match status" value="1"/>
</dbReference>
<reference evidence="2" key="2">
    <citation type="submission" date="2023-05" db="EMBL/GenBank/DDBJ databases">
        <authorList>
            <person name="Fouks B."/>
        </authorList>
    </citation>
    <scope>NUCLEOTIDE SEQUENCE</scope>
    <source>
        <strain evidence="2">Stay&amp;Tobe</strain>
        <tissue evidence="2">Testes</tissue>
    </source>
</reference>
<comment type="caution">
    <text evidence="2">The sequence shown here is derived from an EMBL/GenBank/DDBJ whole genome shotgun (WGS) entry which is preliminary data.</text>
</comment>
<dbReference type="InterPro" id="IPR002413">
    <property type="entry name" value="V5_allergen-like"/>
</dbReference>
<feature type="non-terminal residue" evidence="2">
    <location>
        <position position="314"/>
    </location>
</feature>
<dbReference type="Pfam" id="PF00188">
    <property type="entry name" value="CAP"/>
    <property type="match status" value="1"/>
</dbReference>
<dbReference type="PROSITE" id="PS01009">
    <property type="entry name" value="CRISP_1"/>
    <property type="match status" value="1"/>
</dbReference>
<evidence type="ECO:0000313" key="2">
    <source>
        <dbReference type="EMBL" id="KAJ9593716.1"/>
    </source>
</evidence>
<dbReference type="SUPFAM" id="SSF55797">
    <property type="entry name" value="PR-1-like"/>
    <property type="match status" value="1"/>
</dbReference>
<evidence type="ECO:0000313" key="3">
    <source>
        <dbReference type="Proteomes" id="UP001233999"/>
    </source>
</evidence>
<dbReference type="GO" id="GO:0005576">
    <property type="term" value="C:extracellular region"/>
    <property type="evidence" value="ECO:0007669"/>
    <property type="project" value="UniProtKB-SubCell"/>
</dbReference>
<dbReference type="PRINTS" id="PR00837">
    <property type="entry name" value="V5TPXLIKE"/>
</dbReference>
<dbReference type="InterPro" id="IPR001283">
    <property type="entry name" value="CRISP-related"/>
</dbReference>
<sequence length="314" mass="35693">VTLTELTCSNTQHGWYCTGQVYSRIKQLEITLIAMNTLVLTTIIVCLAQTHAQNYCSLCRNHTMCLYPGTGPACSRRMYWGVKNETKQEIVDIHNRYRQKVANGQEKRGAPGPQPAAADMSKLVIGYELATIAQRWADQCTFQHDLCRRVDRFGWVGQNLYMSGRWQSNGVHPQANQNWEEAIAAFYNEVAYLNNKNIDSFSSYPPKNGKEVGHYTQLVWGATYRVGCGYSAFVDTKDGKDWFRQYYVCDYGPGGNVVGRRIYVPGKACSSCPRNSTCKDGLCEVSPSSFSSSRAPRTSRFPFWFNFPSRWFYI</sequence>
<accession>A0AAD8A7Y6</accession>
<feature type="domain" description="SCP" evidence="1">
    <location>
        <begin position="85"/>
        <end position="259"/>
    </location>
</feature>
<protein>
    <recommendedName>
        <fullName evidence="1">SCP domain-containing protein</fullName>
    </recommendedName>
</protein>
<dbReference type="PANTHER" id="PTHR10334">
    <property type="entry name" value="CYSTEINE-RICH SECRETORY PROTEIN-RELATED"/>
    <property type="match status" value="1"/>
</dbReference>
<dbReference type="InterPro" id="IPR018244">
    <property type="entry name" value="Allrgn_V5/Tpx1_CS"/>
</dbReference>
<dbReference type="AlphaFoldDB" id="A0AAD8A7Y6"/>
<dbReference type="Proteomes" id="UP001233999">
    <property type="component" value="Unassembled WGS sequence"/>
</dbReference>
<dbReference type="Gene3D" id="3.40.33.10">
    <property type="entry name" value="CAP"/>
    <property type="match status" value="1"/>
</dbReference>
<dbReference type="InterPro" id="IPR014044">
    <property type="entry name" value="CAP_dom"/>
</dbReference>
<proteinExistence type="predicted"/>
<dbReference type="InterPro" id="IPR035940">
    <property type="entry name" value="CAP_sf"/>
</dbReference>
<keyword evidence="3" id="KW-1185">Reference proteome</keyword>
<reference evidence="2" key="1">
    <citation type="journal article" date="2023" name="IScience">
        <title>Live-bearing cockroach genome reveals convergent evolutionary mechanisms linked to viviparity in insects and beyond.</title>
        <authorList>
            <person name="Fouks B."/>
            <person name="Harrison M.C."/>
            <person name="Mikhailova A.A."/>
            <person name="Marchal E."/>
            <person name="English S."/>
            <person name="Carruthers M."/>
            <person name="Jennings E.C."/>
            <person name="Chiamaka E.L."/>
            <person name="Frigard R.A."/>
            <person name="Pippel M."/>
            <person name="Attardo G.M."/>
            <person name="Benoit J.B."/>
            <person name="Bornberg-Bauer E."/>
            <person name="Tobe S.S."/>
        </authorList>
    </citation>
    <scope>NUCLEOTIDE SEQUENCE</scope>
    <source>
        <strain evidence="2">Stay&amp;Tobe</strain>
    </source>
</reference>
<evidence type="ECO:0000259" key="1">
    <source>
        <dbReference type="SMART" id="SM00198"/>
    </source>
</evidence>
<gene>
    <name evidence="2" type="ORF">L9F63_014764</name>
</gene>
<dbReference type="CDD" id="cd05380">
    <property type="entry name" value="CAP_euk"/>
    <property type="match status" value="1"/>
</dbReference>
<dbReference type="EMBL" id="JASPKZ010003413">
    <property type="protein sequence ID" value="KAJ9593716.1"/>
    <property type="molecule type" value="Genomic_DNA"/>
</dbReference>